<gene>
    <name evidence="3" type="ORF">AJ85_18500</name>
    <name evidence="2" type="ORF">BALCAV_0206160</name>
</gene>
<proteinExistence type="predicted"/>
<reference evidence="2 4" key="1">
    <citation type="journal article" date="2014" name="Genome Announc.">
        <title>Draft Genome Sequence of Bacillus alcalophilus AV1934, a Classic Alkaliphile Isolated from Human Feces in 1934.</title>
        <authorList>
            <person name="Attie O."/>
            <person name="Jayaprakash A."/>
            <person name="Shah H."/>
            <person name="Paulsen I.T."/>
            <person name="Morino M."/>
            <person name="Takahashi Y."/>
            <person name="Narumi I."/>
            <person name="Sachidanandam R."/>
            <person name="Satoh K."/>
            <person name="Ito M."/>
            <person name="Krulwich T.A."/>
        </authorList>
    </citation>
    <scope>NUCLEOTIDE SEQUENCE [LARGE SCALE GENOMIC DNA]</scope>
    <source>
        <strain evidence="2 4">AV1934</strain>
    </source>
</reference>
<keyword evidence="1" id="KW-0812">Transmembrane</keyword>
<evidence type="ECO:0000313" key="2">
    <source>
        <dbReference type="EMBL" id="KGA98109.1"/>
    </source>
</evidence>
<comment type="caution">
    <text evidence="2">The sequence shown here is derived from an EMBL/GenBank/DDBJ whole genome shotgun (WGS) entry which is preliminary data.</text>
</comment>
<dbReference type="EMBL" id="ALPT02000015">
    <property type="protein sequence ID" value="KGA98109.1"/>
    <property type="molecule type" value="Genomic_DNA"/>
</dbReference>
<feature type="transmembrane region" description="Helical" evidence="1">
    <location>
        <begin position="90"/>
        <end position="109"/>
    </location>
</feature>
<evidence type="ECO:0000313" key="5">
    <source>
        <dbReference type="Proteomes" id="UP000297014"/>
    </source>
</evidence>
<dbReference type="AlphaFoldDB" id="A0A094WK04"/>
<dbReference type="EMBL" id="JALP01000248">
    <property type="protein sequence ID" value="THG89295.1"/>
    <property type="molecule type" value="Genomic_DNA"/>
</dbReference>
<reference evidence="3 5" key="2">
    <citation type="submission" date="2014-01" db="EMBL/GenBank/DDBJ databases">
        <title>Draft genome sequencing of Bacillus alcalophilus CGMCC 1.3604.</title>
        <authorList>
            <person name="Yang J."/>
            <person name="Diao L."/>
            <person name="Yang S."/>
        </authorList>
    </citation>
    <scope>NUCLEOTIDE SEQUENCE [LARGE SCALE GENOMIC DNA]</scope>
    <source>
        <strain evidence="3 5">CGMCC 1.3604</strain>
    </source>
</reference>
<accession>A0A094WK04</accession>
<dbReference type="Proteomes" id="UP000297014">
    <property type="component" value="Unassembled WGS sequence"/>
</dbReference>
<dbReference type="OrthoDB" id="165966at2"/>
<keyword evidence="1" id="KW-0472">Membrane</keyword>
<keyword evidence="1" id="KW-1133">Transmembrane helix</keyword>
<organism evidence="2 4">
    <name type="scientific">Alkalihalobacillus alcalophilus ATCC 27647 = CGMCC 1.3604</name>
    <dbReference type="NCBI Taxonomy" id="1218173"/>
    <lineage>
        <taxon>Bacteria</taxon>
        <taxon>Bacillati</taxon>
        <taxon>Bacillota</taxon>
        <taxon>Bacilli</taxon>
        <taxon>Bacillales</taxon>
        <taxon>Bacillaceae</taxon>
        <taxon>Alkalihalobacillus</taxon>
    </lineage>
</organism>
<sequence>MKHHLGVTYFIFVCLALLAVLFQILIAGVALFENYSYWELHKAFAHFKYVYMLLFVIALFLKKHKTLIWLPLILFILANAQYYTAHGYIAALHVVIPIFITLLTVKLTFNSYQLFILKKVKEQ</sequence>
<feature type="transmembrane region" description="Helical" evidence="1">
    <location>
        <begin position="68"/>
        <end position="84"/>
    </location>
</feature>
<evidence type="ECO:0000313" key="4">
    <source>
        <dbReference type="Proteomes" id="UP000002754"/>
    </source>
</evidence>
<name>A0A094WK04_ALKAL</name>
<evidence type="ECO:0000313" key="3">
    <source>
        <dbReference type="EMBL" id="THG89295.1"/>
    </source>
</evidence>
<dbReference type="InterPro" id="IPR046192">
    <property type="entry name" value="DUF6220"/>
</dbReference>
<dbReference type="RefSeq" id="WP_003324441.1">
    <property type="nucleotide sequence ID" value="NZ_ALPT02000015.1"/>
</dbReference>
<protein>
    <submittedName>
        <fullName evidence="2">Uncharacterized protein</fullName>
    </submittedName>
</protein>
<dbReference type="Pfam" id="PF19728">
    <property type="entry name" value="DUF6220"/>
    <property type="match status" value="1"/>
</dbReference>
<dbReference type="Proteomes" id="UP000002754">
    <property type="component" value="Unassembled WGS sequence"/>
</dbReference>
<keyword evidence="4" id="KW-1185">Reference proteome</keyword>
<evidence type="ECO:0000256" key="1">
    <source>
        <dbReference type="SAM" id="Phobius"/>
    </source>
</evidence>
<feature type="transmembrane region" description="Helical" evidence="1">
    <location>
        <begin position="43"/>
        <end position="61"/>
    </location>
</feature>
<feature type="transmembrane region" description="Helical" evidence="1">
    <location>
        <begin position="7"/>
        <end position="31"/>
    </location>
</feature>